<dbReference type="CDD" id="cd01948">
    <property type="entry name" value="EAL"/>
    <property type="match status" value="1"/>
</dbReference>
<protein>
    <submittedName>
        <fullName evidence="1">EAL domain-containing protein</fullName>
    </submittedName>
</protein>
<dbReference type="AlphaFoldDB" id="A0A2S3RXZ3"/>
<evidence type="ECO:0000313" key="1">
    <source>
        <dbReference type="EMBL" id="POB50217.1"/>
    </source>
</evidence>
<dbReference type="InterPro" id="IPR035919">
    <property type="entry name" value="EAL_sf"/>
</dbReference>
<evidence type="ECO:0000313" key="2">
    <source>
        <dbReference type="Proteomes" id="UP000237466"/>
    </source>
</evidence>
<sequence>MNMQLITQSDYEQYIRQKDDGDYIMLLNNLTFSSVFQPIFNQLMQLIGFEALLRIQDEKQNFIRPDRFFADPNHSDEYILSVEFLSRAIHIRNFSKHYTAKGVKLFLNVMPNSLITMTKDLEYVDRSLLFRRLKQLGMAPSDVTFEVIEELCYQNDDLREAVKVLRSKGFHFAIDDFGAGHSDEKRAVELTPDLIKIDRGYLLSYCAGQQEELLHALNLAQRIGARVIVEGVEEEEQYQAMRELGLEFYQGYHFGRPEKIDYWAAQPISLAVDDDHR</sequence>
<gene>
    <name evidence="1" type="ORF">CRN52_00395</name>
</gene>
<comment type="caution">
    <text evidence="1">The sequence shown here is derived from an EMBL/GenBank/DDBJ whole genome shotgun (WGS) entry which is preliminary data.</text>
</comment>
<reference evidence="1 2" key="1">
    <citation type="journal article" date="2018" name="Front. Microbiol.">
        <title>Phylogeny of Vibrio vulnificus from the Analysis of the Core-Genome: Implications for Intra-Species Taxonomy.</title>
        <authorList>
            <person name="Roig F.J."/>
            <person name="Gonzalez-Candelas F."/>
            <person name="Sanjuan E."/>
            <person name="Fouz B."/>
            <person name="Feil E.J."/>
            <person name="Llorens C."/>
            <person name="Baker-Austin C."/>
            <person name="Oliver J.D."/>
            <person name="Danin-Poleg Y."/>
            <person name="Gibas C.J."/>
            <person name="Kashi Y."/>
            <person name="Gulig P.A."/>
            <person name="Morrison S.S."/>
            <person name="Amaro C."/>
        </authorList>
    </citation>
    <scope>NUCLEOTIDE SEQUENCE [LARGE SCALE GENOMIC DNA]</scope>
    <source>
        <strain evidence="1 2">CECT4608</strain>
    </source>
</reference>
<organism evidence="1 2">
    <name type="scientific">Vibrio vulnificus</name>
    <dbReference type="NCBI Taxonomy" id="672"/>
    <lineage>
        <taxon>Bacteria</taxon>
        <taxon>Pseudomonadati</taxon>
        <taxon>Pseudomonadota</taxon>
        <taxon>Gammaproteobacteria</taxon>
        <taxon>Vibrionales</taxon>
        <taxon>Vibrionaceae</taxon>
        <taxon>Vibrio</taxon>
    </lineage>
</organism>
<dbReference type="Proteomes" id="UP000237466">
    <property type="component" value="Unassembled WGS sequence"/>
</dbReference>
<accession>A0A2S3RXZ3</accession>
<dbReference type="InterPro" id="IPR050706">
    <property type="entry name" value="Cyclic-di-GMP_PDE-like"/>
</dbReference>
<dbReference type="EMBL" id="PDGH01000005">
    <property type="protein sequence ID" value="POB50217.1"/>
    <property type="molecule type" value="Genomic_DNA"/>
</dbReference>
<proteinExistence type="predicted"/>
<dbReference type="Pfam" id="PF00563">
    <property type="entry name" value="EAL"/>
    <property type="match status" value="1"/>
</dbReference>
<dbReference type="SUPFAM" id="SSF141868">
    <property type="entry name" value="EAL domain-like"/>
    <property type="match status" value="1"/>
</dbReference>
<dbReference type="PANTHER" id="PTHR33121:SF76">
    <property type="entry name" value="SIGNALING PROTEIN"/>
    <property type="match status" value="1"/>
</dbReference>
<dbReference type="SMART" id="SM00052">
    <property type="entry name" value="EAL"/>
    <property type="match status" value="1"/>
</dbReference>
<name>A0A2S3RXZ3_VIBVL</name>
<dbReference type="PROSITE" id="PS50883">
    <property type="entry name" value="EAL"/>
    <property type="match status" value="1"/>
</dbReference>
<dbReference type="Gene3D" id="3.20.20.450">
    <property type="entry name" value="EAL domain"/>
    <property type="match status" value="1"/>
</dbReference>
<dbReference type="PANTHER" id="PTHR33121">
    <property type="entry name" value="CYCLIC DI-GMP PHOSPHODIESTERASE PDEF"/>
    <property type="match status" value="1"/>
</dbReference>
<dbReference type="InterPro" id="IPR001633">
    <property type="entry name" value="EAL_dom"/>
</dbReference>
<dbReference type="GO" id="GO:0071111">
    <property type="term" value="F:cyclic-guanylate-specific phosphodiesterase activity"/>
    <property type="evidence" value="ECO:0007669"/>
    <property type="project" value="InterPro"/>
</dbReference>